<dbReference type="Proteomes" id="UP001226574">
    <property type="component" value="Unassembled WGS sequence"/>
</dbReference>
<dbReference type="EMBL" id="JAVIFY010000038">
    <property type="protein sequence ID" value="MDQ9094216.1"/>
    <property type="molecule type" value="Genomic_DNA"/>
</dbReference>
<evidence type="ECO:0000313" key="2">
    <source>
        <dbReference type="Proteomes" id="UP001226574"/>
    </source>
</evidence>
<evidence type="ECO:0000313" key="1">
    <source>
        <dbReference type="EMBL" id="MDQ9094216.1"/>
    </source>
</evidence>
<dbReference type="RefSeq" id="WP_309039896.1">
    <property type="nucleotide sequence ID" value="NZ_JAVIFY010000038.1"/>
</dbReference>
<name>A0ABU1BKB2_PSEHA</name>
<gene>
    <name evidence="1" type="ORF">RC083_21895</name>
</gene>
<comment type="caution">
    <text evidence="1">The sequence shown here is derived from an EMBL/GenBank/DDBJ whole genome shotgun (WGS) entry which is preliminary data.</text>
</comment>
<dbReference type="InterPro" id="IPR012441">
    <property type="entry name" value="DUF1643"/>
</dbReference>
<organism evidence="1 2">
    <name type="scientific">Pseudoalteromonas haloplanktis</name>
    <name type="common">Alteromonas haloplanktis</name>
    <dbReference type="NCBI Taxonomy" id="228"/>
    <lineage>
        <taxon>Bacteria</taxon>
        <taxon>Pseudomonadati</taxon>
        <taxon>Pseudomonadota</taxon>
        <taxon>Gammaproteobacteria</taxon>
        <taxon>Alteromonadales</taxon>
        <taxon>Pseudoalteromonadaceae</taxon>
        <taxon>Pseudoalteromonas</taxon>
    </lineage>
</organism>
<proteinExistence type="predicted"/>
<accession>A0ABU1BKB2</accession>
<keyword evidence="2" id="KW-1185">Reference proteome</keyword>
<protein>
    <submittedName>
        <fullName evidence="1">DUF1643 domain-containing protein</fullName>
    </submittedName>
</protein>
<reference evidence="1 2" key="1">
    <citation type="submission" date="2023-08" db="EMBL/GenBank/DDBJ databases">
        <title>Pseudoalteromonas haloplanktis LL1 genome.</title>
        <authorList>
            <person name="Wu S."/>
        </authorList>
    </citation>
    <scope>NUCLEOTIDE SEQUENCE [LARGE SCALE GENOMIC DNA]</scope>
    <source>
        <strain evidence="1 2">LL1</strain>
    </source>
</reference>
<dbReference type="Pfam" id="PF07799">
    <property type="entry name" value="DUF1643"/>
    <property type="match status" value="1"/>
</dbReference>
<sequence length="161" mass="18236">MLAELSTCRTYRYKLYRDVNMLGDKVIAFFGVNPSTADESTDDATVRKWRGFTERAKGKRFIVGNVFGYRATDVNELAKVRDPAGLENQKHILDVIDEADILVPCWGSRKNLPKELWGNLDNFMSMLLLSGKPVYCFGKTASGDPKHPLILGYNTELVIWE</sequence>